<evidence type="ECO:0000313" key="4">
    <source>
        <dbReference type="Proteomes" id="UP000621560"/>
    </source>
</evidence>
<dbReference type="PANTHER" id="PTHR43649">
    <property type="entry name" value="ARABINOSE-BINDING PROTEIN-RELATED"/>
    <property type="match status" value="1"/>
</dbReference>
<protein>
    <submittedName>
        <fullName evidence="3">Extracellular solute-binding protein</fullName>
    </submittedName>
</protein>
<dbReference type="Pfam" id="PF01547">
    <property type="entry name" value="SBP_bac_1"/>
    <property type="match status" value="1"/>
</dbReference>
<dbReference type="SUPFAM" id="SSF53850">
    <property type="entry name" value="Periplasmic binding protein-like II"/>
    <property type="match status" value="1"/>
</dbReference>
<dbReference type="Gene3D" id="3.40.190.10">
    <property type="entry name" value="Periplasmic binding protein-like II"/>
    <property type="match status" value="3"/>
</dbReference>
<dbReference type="EMBL" id="JACXIZ010000062">
    <property type="protein sequence ID" value="MBD2848339.1"/>
    <property type="molecule type" value="Genomic_DNA"/>
</dbReference>
<reference evidence="3" key="1">
    <citation type="submission" date="2020-09" db="EMBL/GenBank/DDBJ databases">
        <title>A novel bacterium of genus Paenibacillus, isolated from South China Sea.</title>
        <authorList>
            <person name="Huang H."/>
            <person name="Mo K."/>
            <person name="Hu Y."/>
        </authorList>
    </citation>
    <scope>NUCLEOTIDE SEQUENCE</scope>
    <source>
        <strain evidence="3">IB182496</strain>
    </source>
</reference>
<proteinExistence type="predicted"/>
<dbReference type="RefSeq" id="WP_190921438.1">
    <property type="nucleotide sequence ID" value="NZ_JACXIZ010000062.1"/>
</dbReference>
<name>A0A927GTY1_9BACL</name>
<evidence type="ECO:0000313" key="3">
    <source>
        <dbReference type="EMBL" id="MBD2848339.1"/>
    </source>
</evidence>
<dbReference type="AlphaFoldDB" id="A0A927GTY1"/>
<comment type="caution">
    <text evidence="3">The sequence shown here is derived from an EMBL/GenBank/DDBJ whole genome shotgun (WGS) entry which is preliminary data.</text>
</comment>
<feature type="compositionally biased region" description="Polar residues" evidence="1">
    <location>
        <begin position="33"/>
        <end position="49"/>
    </location>
</feature>
<sequence length="533" mass="58428">MRRKKGLGRTITSAMALLVLMAVLAACSGGGNAPSNEGATGEGSNSVGNGASDGAAEGSSEERVQLSWMVNGVVLEDSSTEQFLEERFNVDLEITAVPYADYVQRQQIMMTTGKVPDVMIVMDPNELKKYADQGLLAEVPMEMIEQYAPRTKAEFDNNAPQGWYYTGHNGQNYGVPTLYGGKFTTPVSWRMDLLEQAGVTEVPETIEEMDTAFAALKDIGVYGTSTNGNSDYAMFQKIFGAYGVMPIQWMVKDGQVVNGAVQPEAKEALAKLADWYSKGYIDPEFVTGKDLGPKYLDGVYAFGDNASVHSLDESNPNSTISALKAINPEGEVVFGTLPKGPNGDSGGWSWGTAANMIVFGAQLEDQPEKLQKALEIIEANINDEEVYVRLSYGVQGTHWDFANGTDLSDGVKQLPPYDDSARLQEEGIYGSANSYFGGKGNFELFYKYYGENILKISEQYASNPVADIFGKPDILPSAGQYWGDLKKLKIETYAKIVRGDEPVDYFDRFVEQWNQMGGEQLRKEAQELYDSNN</sequence>
<dbReference type="Proteomes" id="UP000621560">
    <property type="component" value="Unassembled WGS sequence"/>
</dbReference>
<feature type="chain" id="PRO_5038723178" evidence="2">
    <location>
        <begin position="26"/>
        <end position="533"/>
    </location>
</feature>
<evidence type="ECO:0000256" key="2">
    <source>
        <dbReference type="SAM" id="SignalP"/>
    </source>
</evidence>
<evidence type="ECO:0000256" key="1">
    <source>
        <dbReference type="SAM" id="MobiDB-lite"/>
    </source>
</evidence>
<feature type="signal peptide" evidence="2">
    <location>
        <begin position="1"/>
        <end position="25"/>
    </location>
</feature>
<gene>
    <name evidence="3" type="ORF">IDH44_24425</name>
</gene>
<dbReference type="PROSITE" id="PS51257">
    <property type="entry name" value="PROKAR_LIPOPROTEIN"/>
    <property type="match status" value="1"/>
</dbReference>
<dbReference type="InterPro" id="IPR050490">
    <property type="entry name" value="Bact_solute-bd_prot1"/>
</dbReference>
<keyword evidence="2" id="KW-0732">Signal</keyword>
<organism evidence="3 4">
    <name type="scientific">Paenibacillus sabuli</name>
    <dbReference type="NCBI Taxonomy" id="2772509"/>
    <lineage>
        <taxon>Bacteria</taxon>
        <taxon>Bacillati</taxon>
        <taxon>Bacillota</taxon>
        <taxon>Bacilli</taxon>
        <taxon>Bacillales</taxon>
        <taxon>Paenibacillaceae</taxon>
        <taxon>Paenibacillus</taxon>
    </lineage>
</organism>
<dbReference type="PANTHER" id="PTHR43649:SF12">
    <property type="entry name" value="DIACETYLCHITOBIOSE BINDING PROTEIN DASA"/>
    <property type="match status" value="1"/>
</dbReference>
<accession>A0A927GTY1</accession>
<dbReference type="InterPro" id="IPR006059">
    <property type="entry name" value="SBP"/>
</dbReference>
<feature type="region of interest" description="Disordered" evidence="1">
    <location>
        <begin position="32"/>
        <end position="60"/>
    </location>
</feature>
<keyword evidence="4" id="KW-1185">Reference proteome</keyword>